<dbReference type="EMBL" id="LLWH01000057">
    <property type="protein sequence ID" value="KQB54665.1"/>
    <property type="molecule type" value="Genomic_DNA"/>
</dbReference>
<feature type="domain" description="ABC transporter" evidence="5">
    <location>
        <begin position="335"/>
        <end position="538"/>
    </location>
</feature>
<dbReference type="SUPFAM" id="SSF52540">
    <property type="entry name" value="P-loop containing nucleoside triphosphate hydrolases"/>
    <property type="match status" value="2"/>
</dbReference>
<dbReference type="InterPro" id="IPR027417">
    <property type="entry name" value="P-loop_NTPase"/>
</dbReference>
<protein>
    <submittedName>
        <fullName evidence="6">ABC transporter ATP-binding protein</fullName>
    </submittedName>
</protein>
<evidence type="ECO:0000256" key="4">
    <source>
        <dbReference type="SAM" id="Coils"/>
    </source>
</evidence>
<dbReference type="STRING" id="1563157.AQS70_06760"/>
<evidence type="ECO:0000259" key="5">
    <source>
        <dbReference type="PROSITE" id="PS50893"/>
    </source>
</evidence>
<keyword evidence="4" id="KW-0175">Coiled coil</keyword>
<dbReference type="FunFam" id="3.40.50.300:FF:001320">
    <property type="entry name" value="Heme ABC transporter ATP-binding protein"/>
    <property type="match status" value="1"/>
</dbReference>
<feature type="coiled-coil region" evidence="4">
    <location>
        <begin position="228"/>
        <end position="273"/>
    </location>
</feature>
<keyword evidence="2" id="KW-0547">Nucleotide-binding</keyword>
<feature type="domain" description="ABC transporter" evidence="5">
    <location>
        <begin position="7"/>
        <end position="239"/>
    </location>
</feature>
<keyword evidence="1" id="KW-0677">Repeat</keyword>
<dbReference type="OrthoDB" id="9808609at2"/>
<sequence>MTHDTYVTLEGVSYQLPDGRLLFSDLSLHLDQRHTGLVGRNGVGKSRLARLIAGDISPTTGRCLRAGKVYYLSQHISYGPEQTVAGLTGVQPIIQALERIEQGSVAQADFDGVGEHWNIRQQLLDQLTQHNLTHLTPSTLISTLSGGEAMRVALMGAFMSQAQLLILDEPTNHLDREHRLALQEQLSRWSHGLLLISHDRELLESMECILELSSQGIICYGGGYSFYAQAKAQQQHAAEQQLAQAKLERKREEQRLREQVERLERRQSRGQKSASISNQAKILLGRQKDQSQNSFGKVRQHQHALRETLSAQVKQAASQVEEQKAIFIYAPEAPTHSATLVAQLIDARLPYGFESLRTLSITLSRGQRVALIGPNGCGKSTLLKVLAGQLSVMAGQIALKVETAYLDQHLALLELDRSVLEQLRDLNRQLDESECRIRLAQLGLGAAHVNQPCAQLSGGERLKAAMACVFYAQDPAQLLLLDEPANHLDLTSLLALQTMLQQYTGTLIVTSHDEMFLDAIGITHRLCASADGWLNTPV</sequence>
<gene>
    <name evidence="6" type="ORF">AQS70_06760</name>
</gene>
<dbReference type="CDD" id="cd03221">
    <property type="entry name" value="ABCF_EF-3"/>
    <property type="match status" value="2"/>
</dbReference>
<dbReference type="PANTHER" id="PTHR19211:SF6">
    <property type="entry name" value="BLL7188 PROTEIN"/>
    <property type="match status" value="1"/>
</dbReference>
<dbReference type="Pfam" id="PF00005">
    <property type="entry name" value="ABC_tran"/>
    <property type="match status" value="2"/>
</dbReference>
<comment type="caution">
    <text evidence="6">The sequence shown here is derived from an EMBL/GenBank/DDBJ whole genome shotgun (WGS) entry which is preliminary data.</text>
</comment>
<dbReference type="GO" id="GO:0005524">
    <property type="term" value="F:ATP binding"/>
    <property type="evidence" value="ECO:0007669"/>
    <property type="project" value="UniProtKB-KW"/>
</dbReference>
<reference evidence="6 7" key="1">
    <citation type="submission" date="2015-10" db="EMBL/GenBank/DDBJ databases">
        <title>Pseudomonas helleri sp. nov. and Pseudomonas weihenstephanensis sp. nov., isolated from raw cows milk.</title>
        <authorList>
            <person name="Von Neubeck M."/>
            <person name="Huptas C."/>
            <person name="Wenning M."/>
            <person name="Scherer S."/>
        </authorList>
    </citation>
    <scope>NUCLEOTIDE SEQUENCE [LARGE SCALE GENOMIC DNA]</scope>
    <source>
        <strain evidence="6 7">BSTT44</strain>
    </source>
</reference>
<evidence type="ECO:0000313" key="6">
    <source>
        <dbReference type="EMBL" id="KQB54665.1"/>
    </source>
</evidence>
<organism evidence="6 7">
    <name type="scientific">Pseudomonas endophytica</name>
    <dbReference type="NCBI Taxonomy" id="1563157"/>
    <lineage>
        <taxon>Bacteria</taxon>
        <taxon>Pseudomonadati</taxon>
        <taxon>Pseudomonadota</taxon>
        <taxon>Gammaproteobacteria</taxon>
        <taxon>Pseudomonadales</taxon>
        <taxon>Pseudomonadaceae</taxon>
        <taxon>Pseudomonas</taxon>
    </lineage>
</organism>
<dbReference type="InterPro" id="IPR003439">
    <property type="entry name" value="ABC_transporter-like_ATP-bd"/>
</dbReference>
<evidence type="ECO:0000256" key="1">
    <source>
        <dbReference type="ARBA" id="ARBA00022737"/>
    </source>
</evidence>
<dbReference type="SMART" id="SM00382">
    <property type="entry name" value="AAA"/>
    <property type="match status" value="2"/>
</dbReference>
<dbReference type="Gene3D" id="3.40.50.300">
    <property type="entry name" value="P-loop containing nucleotide triphosphate hydrolases"/>
    <property type="match status" value="2"/>
</dbReference>
<dbReference type="AlphaFoldDB" id="A0A0Q0SRB7"/>
<keyword evidence="3 6" id="KW-0067">ATP-binding</keyword>
<accession>A0A0Q0SRB7</accession>
<keyword evidence="7" id="KW-1185">Reference proteome</keyword>
<name>A0A0Q0SRB7_9PSED</name>
<dbReference type="Proteomes" id="UP000050342">
    <property type="component" value="Unassembled WGS sequence"/>
</dbReference>
<dbReference type="PROSITE" id="PS50893">
    <property type="entry name" value="ABC_TRANSPORTER_2"/>
    <property type="match status" value="2"/>
</dbReference>
<evidence type="ECO:0000256" key="2">
    <source>
        <dbReference type="ARBA" id="ARBA00022741"/>
    </source>
</evidence>
<proteinExistence type="predicted"/>
<dbReference type="InterPro" id="IPR003593">
    <property type="entry name" value="AAA+_ATPase"/>
</dbReference>
<dbReference type="RefSeq" id="WP_055101905.1">
    <property type="nucleotide sequence ID" value="NZ_LLWH01000057.1"/>
</dbReference>
<evidence type="ECO:0000256" key="3">
    <source>
        <dbReference type="ARBA" id="ARBA00022840"/>
    </source>
</evidence>
<dbReference type="PANTHER" id="PTHR19211">
    <property type="entry name" value="ATP-BINDING TRANSPORT PROTEIN-RELATED"/>
    <property type="match status" value="1"/>
</dbReference>
<dbReference type="InterPro" id="IPR050611">
    <property type="entry name" value="ABCF"/>
</dbReference>
<dbReference type="GO" id="GO:0016887">
    <property type="term" value="F:ATP hydrolysis activity"/>
    <property type="evidence" value="ECO:0007669"/>
    <property type="project" value="InterPro"/>
</dbReference>
<evidence type="ECO:0000313" key="7">
    <source>
        <dbReference type="Proteomes" id="UP000050342"/>
    </source>
</evidence>